<dbReference type="SUPFAM" id="SSF51316">
    <property type="entry name" value="Mss4-like"/>
    <property type="match status" value="1"/>
</dbReference>
<dbReference type="InterPro" id="IPR006913">
    <property type="entry name" value="CENP-V/GFA"/>
</dbReference>
<gene>
    <name evidence="6" type="ORF">G3574_09000</name>
</gene>
<proteinExistence type="inferred from homology"/>
<keyword evidence="2" id="KW-0479">Metal-binding</keyword>
<evidence type="ECO:0000313" key="7">
    <source>
        <dbReference type="Proteomes" id="UP000482155"/>
    </source>
</evidence>
<evidence type="ECO:0000256" key="3">
    <source>
        <dbReference type="ARBA" id="ARBA00022833"/>
    </source>
</evidence>
<dbReference type="PANTHER" id="PTHR33337">
    <property type="entry name" value="GFA DOMAIN-CONTAINING PROTEIN"/>
    <property type="match status" value="1"/>
</dbReference>
<dbReference type="EMBL" id="JAAIVB010000034">
    <property type="protein sequence ID" value="NEX61215.1"/>
    <property type="molecule type" value="Genomic_DNA"/>
</dbReference>
<keyword evidence="4" id="KW-0456">Lyase</keyword>
<dbReference type="PANTHER" id="PTHR33337:SF40">
    <property type="entry name" value="CENP-V_GFA DOMAIN-CONTAINING PROTEIN-RELATED"/>
    <property type="match status" value="1"/>
</dbReference>
<keyword evidence="7" id="KW-1185">Reference proteome</keyword>
<dbReference type="Pfam" id="PF04828">
    <property type="entry name" value="GFA"/>
    <property type="match status" value="1"/>
</dbReference>
<dbReference type="PROSITE" id="PS51891">
    <property type="entry name" value="CENP_V_GFA"/>
    <property type="match status" value="1"/>
</dbReference>
<comment type="caution">
    <text evidence="6">The sequence shown here is derived from an EMBL/GenBank/DDBJ whole genome shotgun (WGS) entry which is preliminary data.</text>
</comment>
<dbReference type="GO" id="GO:0046872">
    <property type="term" value="F:metal ion binding"/>
    <property type="evidence" value="ECO:0007669"/>
    <property type="project" value="UniProtKB-KW"/>
</dbReference>
<dbReference type="RefSeq" id="WP_163962188.1">
    <property type="nucleotide sequence ID" value="NZ_JAAIVB010000034.1"/>
</dbReference>
<comment type="similarity">
    <text evidence="1">Belongs to the Gfa family.</text>
</comment>
<evidence type="ECO:0000256" key="4">
    <source>
        <dbReference type="ARBA" id="ARBA00023239"/>
    </source>
</evidence>
<evidence type="ECO:0000256" key="1">
    <source>
        <dbReference type="ARBA" id="ARBA00005495"/>
    </source>
</evidence>
<dbReference type="GO" id="GO:0016846">
    <property type="term" value="F:carbon-sulfur lyase activity"/>
    <property type="evidence" value="ECO:0007669"/>
    <property type="project" value="InterPro"/>
</dbReference>
<accession>A0A6B3SPI8</accession>
<feature type="domain" description="CENP-V/GFA" evidence="5">
    <location>
        <begin position="4"/>
        <end position="120"/>
    </location>
</feature>
<evidence type="ECO:0000259" key="5">
    <source>
        <dbReference type="PROSITE" id="PS51891"/>
    </source>
</evidence>
<dbReference type="Proteomes" id="UP000482155">
    <property type="component" value="Unassembled WGS sequence"/>
</dbReference>
<dbReference type="Gene3D" id="3.90.1590.10">
    <property type="entry name" value="glutathione-dependent formaldehyde- activating enzyme (gfa)"/>
    <property type="match status" value="1"/>
</dbReference>
<evidence type="ECO:0000256" key="2">
    <source>
        <dbReference type="ARBA" id="ARBA00022723"/>
    </source>
</evidence>
<dbReference type="AlphaFoldDB" id="A0A6B3SPI8"/>
<protein>
    <submittedName>
        <fullName evidence="6">GFA family protein</fullName>
    </submittedName>
</protein>
<sequence length="142" mass="14970">MSERNGRCLCGAVHYRISADPVAVRLCWCRDCQRLAANGTVNALVPTAALDISGTVADFTSTADSGNQITRRFCPSCGSHLFANSSARPQLTVVRVGTLDDPSSVKPAVNMWAASAPAWACLDTSLEQVERQPVAPPAKPAG</sequence>
<organism evidence="6 7">
    <name type="scientific">Noviherbaspirillum galbum</name>
    <dbReference type="NCBI Taxonomy" id="2709383"/>
    <lineage>
        <taxon>Bacteria</taxon>
        <taxon>Pseudomonadati</taxon>
        <taxon>Pseudomonadota</taxon>
        <taxon>Betaproteobacteria</taxon>
        <taxon>Burkholderiales</taxon>
        <taxon>Oxalobacteraceae</taxon>
        <taxon>Noviherbaspirillum</taxon>
    </lineage>
</organism>
<name>A0A6B3SPI8_9BURK</name>
<reference evidence="6 7" key="1">
    <citation type="submission" date="2020-02" db="EMBL/GenBank/DDBJ databases">
        <authorList>
            <person name="Kim M.K."/>
        </authorList>
    </citation>
    <scope>NUCLEOTIDE SEQUENCE [LARGE SCALE GENOMIC DNA]</scope>
    <source>
        <strain evidence="6 7">17J57-3</strain>
    </source>
</reference>
<evidence type="ECO:0000313" key="6">
    <source>
        <dbReference type="EMBL" id="NEX61215.1"/>
    </source>
</evidence>
<dbReference type="InterPro" id="IPR011057">
    <property type="entry name" value="Mss4-like_sf"/>
</dbReference>
<keyword evidence="3" id="KW-0862">Zinc</keyword>